<feature type="region of interest" description="Disordered" evidence="1">
    <location>
        <begin position="98"/>
        <end position="120"/>
    </location>
</feature>
<name>A0A2T1HYX8_9HYPH</name>
<dbReference type="RefSeq" id="WP_106334656.1">
    <property type="nucleotide sequence ID" value="NZ_PVZS01000001.1"/>
</dbReference>
<dbReference type="EMBL" id="PVZS01000001">
    <property type="protein sequence ID" value="PSC06871.1"/>
    <property type="molecule type" value="Genomic_DNA"/>
</dbReference>
<organism evidence="3 4">
    <name type="scientific">Alsobacter soli</name>
    <dbReference type="NCBI Taxonomy" id="2109933"/>
    <lineage>
        <taxon>Bacteria</taxon>
        <taxon>Pseudomonadati</taxon>
        <taxon>Pseudomonadota</taxon>
        <taxon>Alphaproteobacteria</taxon>
        <taxon>Hyphomicrobiales</taxon>
        <taxon>Alsobacteraceae</taxon>
        <taxon>Alsobacter</taxon>
    </lineage>
</organism>
<dbReference type="Proteomes" id="UP000239772">
    <property type="component" value="Unassembled WGS sequence"/>
</dbReference>
<dbReference type="Pfam" id="PF13400">
    <property type="entry name" value="Tad"/>
    <property type="match status" value="1"/>
</dbReference>
<comment type="caution">
    <text evidence="3">The sequence shown here is derived from an EMBL/GenBank/DDBJ whole genome shotgun (WGS) entry which is preliminary data.</text>
</comment>
<dbReference type="AlphaFoldDB" id="A0A2T1HYX8"/>
<evidence type="ECO:0000259" key="2">
    <source>
        <dbReference type="Pfam" id="PF13400"/>
    </source>
</evidence>
<proteinExistence type="predicted"/>
<feature type="domain" description="Putative Flp pilus-assembly TadG-like N-terminal" evidence="2">
    <location>
        <begin position="21"/>
        <end position="66"/>
    </location>
</feature>
<sequence>MTALRGWRNLIRTFIDDRRGGFGVLLAVALPAMLGAGALAVDGGRIYQQRGVLQSAADSAAIASATELRIASSDSRRIAAVALSYVASKLGVDAPPMQPAPAVSTASAGDAGPQTTTASLTTPQGAVVEVTTIYDGSKSSVEVRLREQVATMVARYMSEQMIQVDVSATAKMMGAAPLCMVALDETSTQTLWLQKWSKATGNGCAIYSNSSSPSGLQVDGSSSLTATKICSVTVPQKTNSTPQPVACPALRPDPLSYRHALPVGCPSSLPPLVISGNVTMTLPPGFYCGGIIVKDNATLTLSGTSGAPGGIYVMGGDLIVKDNAVLKMADSSAGAAFYFTGAKSRFVFDDDSTVSLTAPRTGELAGFLFFEDPGRANSGAAPLNYDITSKKVSQLLGTIYLKNGVLRIDLDTKGAGAIADKSAFTVVVTRRVQLKDGPNLVLNSNYAATSVPVPQGVGPTGGIIAIAK</sequence>
<keyword evidence="4" id="KW-1185">Reference proteome</keyword>
<gene>
    <name evidence="3" type="ORF">SLNSH_00335</name>
</gene>
<dbReference type="InterPro" id="IPR028087">
    <property type="entry name" value="Tad_N"/>
</dbReference>
<evidence type="ECO:0000313" key="3">
    <source>
        <dbReference type="EMBL" id="PSC06871.1"/>
    </source>
</evidence>
<evidence type="ECO:0000256" key="1">
    <source>
        <dbReference type="SAM" id="MobiDB-lite"/>
    </source>
</evidence>
<reference evidence="4" key="1">
    <citation type="submission" date="2018-03" db="EMBL/GenBank/DDBJ databases">
        <authorList>
            <person name="Sun L."/>
            <person name="Liu H."/>
            <person name="Chen W."/>
            <person name="Huang K."/>
            <person name="Liu W."/>
            <person name="Gao X."/>
        </authorList>
    </citation>
    <scope>NUCLEOTIDE SEQUENCE [LARGE SCALE GENOMIC DNA]</scope>
    <source>
        <strain evidence="4">SH9</strain>
    </source>
</reference>
<protein>
    <recommendedName>
        <fullName evidence="2">Putative Flp pilus-assembly TadG-like N-terminal domain-containing protein</fullName>
    </recommendedName>
</protein>
<evidence type="ECO:0000313" key="4">
    <source>
        <dbReference type="Proteomes" id="UP000239772"/>
    </source>
</evidence>
<accession>A0A2T1HYX8</accession>
<dbReference type="OrthoDB" id="7628565at2"/>